<evidence type="ECO:0000313" key="5">
    <source>
        <dbReference type="EMBL" id="KAE8290487.1"/>
    </source>
</evidence>
<dbReference type="InterPro" id="IPR001507">
    <property type="entry name" value="ZP_dom"/>
</dbReference>
<dbReference type="AlphaFoldDB" id="A0A6G0IGN2"/>
<accession>A0A6G0IGN2</accession>
<evidence type="ECO:0000256" key="1">
    <source>
        <dbReference type="ARBA" id="ARBA00023157"/>
    </source>
</evidence>
<sequence>MLRLLLFLSAVTAAGAVALTGDTTIDISSFNVTFYGQQYSTLYVNITGNFTVCFNGYYGTMEGLDCIIGGNTTSADPAYWLIGYSSGAETAARQDLPSVTNPLIGFISFSNTPGTDKGMNLFGLGTEAVLGVWNQVVHTMVNGAMMERFVSKSWDDMHKSYISIYFDISGCRQSGVGYKTGDVISVDHDTCTDLVCNDTEVHTRPNSCRLEHTCTVSGPAVIDSDGRVNSVQDRCAHSLMSLPSVPNFHVLANFQERRRKDVSFLDSVTLRLDGSDIHLQQGGRVQLNDTTLTLNSSVQEVHGVELSKDHTGVTAKVSLTDYNTSVFFDGNTAHIRVTSTKSKVLKRSTDICGAQRSDFSLVLSGPVQESGIESLQGLCGNSSRPLSDVRLSKDSTSGCDVLHNDSADPAINCSAMTERCNLLNEAPFTACHNHTDPAPYITACTDTLCKYPAVDGLGCQFLEAYAKACSLYSNITLEDWRSKAGCSAPRASCQDRFCSAHEFCAEKASGEDGCFCRALFASPYRSTGTLGDPTVCERDSASLSLVGCLLEEKGIDYSTLHLNDNSCVGQVDEQTHMVTFSFDGSDSCGTVVSVNNSQVIYKNTIMTHNHTDVIVRHDQVSIDFSCFYTQPDVRTMSFRIKDSSVIEEITSGAWNYTLTMKAYLDSSRTRLVESSTEVMLNQKIWVELETDGLGDGLVAVVTDSCWATNQASPNGSLRHDLISNGCANRADQTVEVTGNGQGTSNYFSFNITTPAPRPAALLVLGDADLPGPPTWLKPQPSSPWPGLIRCVSTVTRTD</sequence>
<feature type="domain" description="ZP" evidence="3">
    <location>
        <begin position="535"/>
        <end position="797"/>
    </location>
</feature>
<dbReference type="EMBL" id="REGW02000010">
    <property type="protein sequence ID" value="KAE8290487.1"/>
    <property type="molecule type" value="Genomic_DNA"/>
</dbReference>
<keyword evidence="1" id="KW-1015">Disulfide bond</keyword>
<dbReference type="Proteomes" id="UP000424527">
    <property type="component" value="Unassembled WGS sequence"/>
</dbReference>
<name>A0A6G0IGN2_LARCR</name>
<evidence type="ECO:0000313" key="6">
    <source>
        <dbReference type="Proteomes" id="UP000424527"/>
    </source>
</evidence>
<dbReference type="PANTHER" id="PTHR46160:SF9">
    <property type="entry name" value="PROTEIN PRY2-RELATED"/>
    <property type="match status" value="1"/>
</dbReference>
<dbReference type="InterPro" id="IPR001846">
    <property type="entry name" value="VWF_type-D"/>
</dbReference>
<reference evidence="5 6" key="1">
    <citation type="submission" date="2019-07" db="EMBL/GenBank/DDBJ databases">
        <title>Chromosome genome assembly for large yellow croaker.</title>
        <authorList>
            <person name="Xiao S."/>
        </authorList>
    </citation>
    <scope>NUCLEOTIDE SEQUENCE [LARGE SCALE GENOMIC DNA]</scope>
    <source>
        <strain evidence="5">JMULYC20181020</strain>
        <tissue evidence="5">Muscle</tissue>
    </source>
</reference>
<dbReference type="InterPro" id="IPR042235">
    <property type="entry name" value="ZP-C_dom"/>
</dbReference>
<dbReference type="InterPro" id="IPR055356">
    <property type="entry name" value="ZP-N"/>
</dbReference>
<keyword evidence="6" id="KW-1185">Reference proteome</keyword>
<dbReference type="Pfam" id="PF23344">
    <property type="entry name" value="ZP-N"/>
    <property type="match status" value="1"/>
</dbReference>
<feature type="signal peptide" evidence="2">
    <location>
        <begin position="1"/>
        <end position="16"/>
    </location>
</feature>
<dbReference type="InterPro" id="IPR055355">
    <property type="entry name" value="ZP-C"/>
</dbReference>
<protein>
    <recommendedName>
        <fullName evidence="7">Alpha-tectorin</fullName>
    </recommendedName>
</protein>
<dbReference type="Gene3D" id="2.60.40.4100">
    <property type="entry name" value="Zona pellucida, ZP-C domain"/>
    <property type="match status" value="1"/>
</dbReference>
<evidence type="ECO:0008006" key="7">
    <source>
        <dbReference type="Google" id="ProtNLM"/>
    </source>
</evidence>
<dbReference type="PROSITE" id="PS51034">
    <property type="entry name" value="ZP_2"/>
    <property type="match status" value="1"/>
</dbReference>
<organism evidence="5 6">
    <name type="scientific">Larimichthys crocea</name>
    <name type="common">Large yellow croaker</name>
    <name type="synonym">Pseudosciaena crocea</name>
    <dbReference type="NCBI Taxonomy" id="215358"/>
    <lineage>
        <taxon>Eukaryota</taxon>
        <taxon>Metazoa</taxon>
        <taxon>Chordata</taxon>
        <taxon>Craniata</taxon>
        <taxon>Vertebrata</taxon>
        <taxon>Euteleostomi</taxon>
        <taxon>Actinopterygii</taxon>
        <taxon>Neopterygii</taxon>
        <taxon>Teleostei</taxon>
        <taxon>Neoteleostei</taxon>
        <taxon>Acanthomorphata</taxon>
        <taxon>Eupercaria</taxon>
        <taxon>Sciaenidae</taxon>
        <taxon>Larimichthys</taxon>
    </lineage>
</organism>
<dbReference type="SMART" id="SM00241">
    <property type="entry name" value="ZP"/>
    <property type="match status" value="1"/>
</dbReference>
<dbReference type="InterPro" id="IPR052749">
    <property type="entry name" value="Alpha-tectorin"/>
</dbReference>
<dbReference type="PROSITE" id="PS51233">
    <property type="entry name" value="VWFD"/>
    <property type="match status" value="1"/>
</dbReference>
<evidence type="ECO:0000259" key="4">
    <source>
        <dbReference type="PROSITE" id="PS51233"/>
    </source>
</evidence>
<dbReference type="Pfam" id="PF08742">
    <property type="entry name" value="C8"/>
    <property type="match status" value="1"/>
</dbReference>
<evidence type="ECO:0000259" key="3">
    <source>
        <dbReference type="PROSITE" id="PS51034"/>
    </source>
</evidence>
<dbReference type="PANTHER" id="PTHR46160">
    <property type="entry name" value="ALPHA-TECTORIN-RELATED"/>
    <property type="match status" value="1"/>
</dbReference>
<gene>
    <name evidence="5" type="ORF">D5F01_LYC10062</name>
</gene>
<feature type="domain" description="VWFD" evidence="4">
    <location>
        <begin position="212"/>
        <end position="414"/>
    </location>
</feature>
<evidence type="ECO:0000256" key="2">
    <source>
        <dbReference type="SAM" id="SignalP"/>
    </source>
</evidence>
<dbReference type="Gene3D" id="2.60.40.3210">
    <property type="entry name" value="Zona pellucida, ZP-N domain"/>
    <property type="match status" value="1"/>
</dbReference>
<feature type="chain" id="PRO_5026235897" description="Alpha-tectorin" evidence="2">
    <location>
        <begin position="17"/>
        <end position="798"/>
    </location>
</feature>
<dbReference type="InterPro" id="IPR014853">
    <property type="entry name" value="VWF/SSPO/ZAN-like_Cys-rich_dom"/>
</dbReference>
<dbReference type="SMART" id="SM00832">
    <property type="entry name" value="C8"/>
    <property type="match status" value="1"/>
</dbReference>
<dbReference type="Pfam" id="PF00100">
    <property type="entry name" value="Zona_pellucida"/>
    <property type="match status" value="1"/>
</dbReference>
<keyword evidence="2" id="KW-0732">Signal</keyword>
<comment type="caution">
    <text evidence="5">The sequence shown here is derived from an EMBL/GenBank/DDBJ whole genome shotgun (WGS) entry which is preliminary data.</text>
</comment>
<proteinExistence type="predicted"/>